<dbReference type="InterPro" id="IPR026039">
    <property type="entry name" value="YfgM"/>
</dbReference>
<evidence type="ECO:0000256" key="5">
    <source>
        <dbReference type="ARBA" id="ARBA00023136"/>
    </source>
</evidence>
<feature type="domain" description="Ancillary SecYEG translocon subunit/Cell division coordinator CpoB TPR" evidence="10">
    <location>
        <begin position="17"/>
        <end position="200"/>
    </location>
</feature>
<keyword evidence="5 9" id="KW-0472">Membrane</keyword>
<evidence type="ECO:0000256" key="2">
    <source>
        <dbReference type="ARBA" id="ARBA00022475"/>
    </source>
</evidence>
<keyword evidence="6" id="KW-0143">Chaperone</keyword>
<sequence>MAIDDLLDEHEQSERVRTWLRKNGAGLIGGIALGIGAIIGWQWWTKQHSNDLALANSRYDAVLKSIQAKQLDKASKDMAALQQGPANIYAELAALRLAKAQADDNKYDQALATLRGLKAEGELKLLIDQRVARLLIETGKSDEALKLLATADDNQSLEIRGDALIAQGKRDAAREAYAKSLTTLDVAAPQRRLLETKLMDAGGTVPNPAEPI</sequence>
<keyword evidence="3 9" id="KW-0812">Transmembrane</keyword>
<evidence type="ECO:0000256" key="4">
    <source>
        <dbReference type="ARBA" id="ARBA00022989"/>
    </source>
</evidence>
<gene>
    <name evidence="11" type="ORF">XTPLMG730_1597</name>
</gene>
<keyword evidence="4 9" id="KW-1133">Transmembrane helix</keyword>
<dbReference type="PANTHER" id="PTHR38035:SF1">
    <property type="entry name" value="ANCILLARY SECYEG TRANSLOCON SUBUNIT"/>
    <property type="match status" value="1"/>
</dbReference>
<reference evidence="11 12" key="1">
    <citation type="submission" date="2015-07" db="EMBL/GenBank/DDBJ databases">
        <authorList>
            <person name="Noorani M."/>
        </authorList>
    </citation>
    <scope>NUCLEOTIDE SEQUENCE [LARGE SCALE GENOMIC DNA]</scope>
    <source>
        <strain evidence="11">LMG730</strain>
    </source>
</reference>
<feature type="transmembrane region" description="Helical" evidence="9">
    <location>
        <begin position="25"/>
        <end position="44"/>
    </location>
</feature>
<keyword evidence="2" id="KW-1003">Cell membrane</keyword>
<dbReference type="AlphaFoldDB" id="A0A0K2ZRJ3"/>
<evidence type="ECO:0000256" key="3">
    <source>
        <dbReference type="ARBA" id="ARBA00022692"/>
    </source>
</evidence>
<dbReference type="EMBL" id="CXOJ01000026">
    <property type="protein sequence ID" value="CTP86829.1"/>
    <property type="molecule type" value="Genomic_DNA"/>
</dbReference>
<dbReference type="Gene3D" id="1.25.40.10">
    <property type="entry name" value="Tetratricopeptide repeat domain"/>
    <property type="match status" value="1"/>
</dbReference>
<evidence type="ECO:0000256" key="6">
    <source>
        <dbReference type="ARBA" id="ARBA00023186"/>
    </source>
</evidence>
<proteinExistence type="inferred from homology"/>
<name>A0A0K2ZRJ3_9XANT</name>
<dbReference type="InterPro" id="IPR018704">
    <property type="entry name" value="SecYEG/CpoB_TPR"/>
</dbReference>
<dbReference type="RefSeq" id="WP_053837918.1">
    <property type="nucleotide sequence ID" value="NZ_CP076251.1"/>
</dbReference>
<dbReference type="PANTHER" id="PTHR38035">
    <property type="entry name" value="UPF0070 PROTEIN YFGM"/>
    <property type="match status" value="1"/>
</dbReference>
<accession>A0A0K2ZRJ3</accession>
<protein>
    <recommendedName>
        <fullName evidence="8">Ancillary SecYEG translocon subunit</fullName>
    </recommendedName>
</protein>
<evidence type="ECO:0000256" key="7">
    <source>
        <dbReference type="ARBA" id="ARBA00024197"/>
    </source>
</evidence>
<evidence type="ECO:0000256" key="1">
    <source>
        <dbReference type="ARBA" id="ARBA00004401"/>
    </source>
</evidence>
<evidence type="ECO:0000313" key="11">
    <source>
        <dbReference type="EMBL" id="CTP86829.1"/>
    </source>
</evidence>
<comment type="similarity">
    <text evidence="7">Belongs to the YfgM family.</text>
</comment>
<comment type="subcellular location">
    <subcellularLocation>
        <location evidence="1">Cell membrane</location>
        <topology evidence="1">Single-pass type II membrane protein</topology>
    </subcellularLocation>
</comment>
<evidence type="ECO:0000256" key="9">
    <source>
        <dbReference type="SAM" id="Phobius"/>
    </source>
</evidence>
<evidence type="ECO:0000259" key="10">
    <source>
        <dbReference type="Pfam" id="PF09976"/>
    </source>
</evidence>
<evidence type="ECO:0000313" key="12">
    <source>
        <dbReference type="Proteomes" id="UP000045978"/>
    </source>
</evidence>
<evidence type="ECO:0000256" key="8">
    <source>
        <dbReference type="ARBA" id="ARBA00024235"/>
    </source>
</evidence>
<organism evidence="11 12">
    <name type="scientific">Xanthomonas graminis pv. phlei</name>
    <dbReference type="NCBI Taxonomy" id="487906"/>
    <lineage>
        <taxon>Bacteria</taxon>
        <taxon>Pseudomonadati</taxon>
        <taxon>Pseudomonadota</taxon>
        <taxon>Gammaproteobacteria</taxon>
        <taxon>Lysobacterales</taxon>
        <taxon>Lysobacteraceae</taxon>
        <taxon>Xanthomonas</taxon>
        <taxon>Xanthomonas translucens group</taxon>
        <taxon>Xanthomonas graminis</taxon>
    </lineage>
</organism>
<dbReference type="GO" id="GO:0044877">
    <property type="term" value="F:protein-containing complex binding"/>
    <property type="evidence" value="ECO:0007669"/>
    <property type="project" value="InterPro"/>
</dbReference>
<dbReference type="Pfam" id="PF09976">
    <property type="entry name" value="TPR_21"/>
    <property type="match status" value="1"/>
</dbReference>
<dbReference type="GO" id="GO:0005886">
    <property type="term" value="C:plasma membrane"/>
    <property type="evidence" value="ECO:0007669"/>
    <property type="project" value="UniProtKB-SubCell"/>
</dbReference>
<dbReference type="Proteomes" id="UP000045978">
    <property type="component" value="Unassembled WGS sequence"/>
</dbReference>
<dbReference type="InterPro" id="IPR011990">
    <property type="entry name" value="TPR-like_helical_dom_sf"/>
</dbReference>